<dbReference type="SUPFAM" id="SSF49785">
    <property type="entry name" value="Galactose-binding domain-like"/>
    <property type="match status" value="1"/>
</dbReference>
<accession>A0A9D1S021</accession>
<dbReference type="AlphaFoldDB" id="A0A9D1S021"/>
<dbReference type="Proteomes" id="UP000824151">
    <property type="component" value="Unassembled WGS sequence"/>
</dbReference>
<feature type="compositionally biased region" description="Low complexity" evidence="1">
    <location>
        <begin position="60"/>
        <end position="69"/>
    </location>
</feature>
<comment type="caution">
    <text evidence="2">The sequence shown here is derived from an EMBL/GenBank/DDBJ whole genome shotgun (WGS) entry which is preliminary data.</text>
</comment>
<dbReference type="EMBL" id="DXGD01000021">
    <property type="protein sequence ID" value="HIW98599.1"/>
    <property type="molecule type" value="Genomic_DNA"/>
</dbReference>
<proteinExistence type="predicted"/>
<feature type="compositionally biased region" description="Low complexity" evidence="1">
    <location>
        <begin position="264"/>
        <end position="278"/>
    </location>
</feature>
<evidence type="ECO:0000313" key="3">
    <source>
        <dbReference type="Proteomes" id="UP000824151"/>
    </source>
</evidence>
<gene>
    <name evidence="2" type="ORF">H9871_00480</name>
</gene>
<feature type="compositionally biased region" description="Acidic residues" evidence="1">
    <location>
        <begin position="245"/>
        <end position="263"/>
    </location>
</feature>
<evidence type="ECO:0000256" key="1">
    <source>
        <dbReference type="SAM" id="MobiDB-lite"/>
    </source>
</evidence>
<feature type="region of interest" description="Disordered" evidence="1">
    <location>
        <begin position="187"/>
        <end position="310"/>
    </location>
</feature>
<feature type="region of interest" description="Disordered" evidence="1">
    <location>
        <begin position="37"/>
        <end position="69"/>
    </location>
</feature>
<reference evidence="2" key="2">
    <citation type="submission" date="2021-04" db="EMBL/GenBank/DDBJ databases">
        <authorList>
            <person name="Gilroy R."/>
        </authorList>
    </citation>
    <scope>NUCLEOTIDE SEQUENCE</scope>
    <source>
        <strain evidence="2">ChiHejej3B27-3195</strain>
    </source>
</reference>
<reference evidence="2" key="1">
    <citation type="journal article" date="2021" name="PeerJ">
        <title>Extensive microbial diversity within the chicken gut microbiome revealed by metagenomics and culture.</title>
        <authorList>
            <person name="Gilroy R."/>
            <person name="Ravi A."/>
            <person name="Getino M."/>
            <person name="Pursley I."/>
            <person name="Horton D.L."/>
            <person name="Alikhan N.F."/>
            <person name="Baker D."/>
            <person name="Gharbi K."/>
            <person name="Hall N."/>
            <person name="Watson M."/>
            <person name="Adriaenssens E.M."/>
            <person name="Foster-Nyarko E."/>
            <person name="Jarju S."/>
            <person name="Secka A."/>
            <person name="Antonio M."/>
            <person name="Oren A."/>
            <person name="Chaudhuri R.R."/>
            <person name="La Ragione R."/>
            <person name="Hildebrand F."/>
            <person name="Pallen M.J."/>
        </authorList>
    </citation>
    <scope>NUCLEOTIDE SEQUENCE</scope>
    <source>
        <strain evidence="2">ChiHejej3B27-3195</strain>
    </source>
</reference>
<organism evidence="2 3">
    <name type="scientific">Candidatus Nesterenkonia stercoripullorum</name>
    <dbReference type="NCBI Taxonomy" id="2838701"/>
    <lineage>
        <taxon>Bacteria</taxon>
        <taxon>Bacillati</taxon>
        <taxon>Actinomycetota</taxon>
        <taxon>Actinomycetes</taxon>
        <taxon>Micrococcales</taxon>
        <taxon>Micrococcaceae</taxon>
        <taxon>Nesterenkonia</taxon>
    </lineage>
</organism>
<feature type="non-terminal residue" evidence="2">
    <location>
        <position position="1"/>
    </location>
</feature>
<evidence type="ECO:0000313" key="2">
    <source>
        <dbReference type="EMBL" id="HIW98599.1"/>
    </source>
</evidence>
<dbReference type="InterPro" id="IPR008979">
    <property type="entry name" value="Galactose-bd-like_sf"/>
</dbReference>
<protein>
    <submittedName>
        <fullName evidence="2">Uncharacterized protein</fullName>
    </submittedName>
</protein>
<sequence>AVFTSTGSAEEPEEPEEPTSAMLVEAGADWSYLYDGTDPATDWQEPDFDASSWTSGAAPQGWGQSTLGTTLTTSVSPKPLTSFHRHEFEVEDASIIEELQLTTRADDGIVLYINGTEVLRRNVDDGTVNAGTYANQAVSASSAVNNPITVTVPGYLITTGTNTITASVHSNYRSTPSHSFELEATATLGTQPTPPAAARTAESDDEAPADKPDSEEEETEASDDADDRDTEKKTGDDAQSAEPSPEPDDERTAEEGSEEDGPESESPTATEGAKPAAADPKDEATSGPKSEGTEHVAGTDPDLATGTPVLDDETVWSYSVVGDAPPEEWTEAGFDDASWETGHGVIGWGYPDIDTPVDDERSGLPVTSYYRHTMNVEDVDELASLDLTARADAGIVIYLNGEEIARSNLEDGEISTSTLATEDVALAPGDDDQNLLVEIPGDALEEGENVLAIEVHSNAPSATSHSFAITAEENRR</sequence>
<feature type="compositionally biased region" description="Acidic residues" evidence="1">
    <location>
        <begin position="203"/>
        <end position="228"/>
    </location>
</feature>
<name>A0A9D1S021_9MICC</name>
<dbReference type="Gene3D" id="2.60.120.260">
    <property type="entry name" value="Galactose-binding domain-like"/>
    <property type="match status" value="2"/>
</dbReference>